<accession>A0A0F9PAU7</accession>
<name>A0A0F9PAU7_9ZZZZ</name>
<reference evidence="1" key="1">
    <citation type="journal article" date="2015" name="Nature">
        <title>Complex archaea that bridge the gap between prokaryotes and eukaryotes.</title>
        <authorList>
            <person name="Spang A."/>
            <person name="Saw J.H."/>
            <person name="Jorgensen S.L."/>
            <person name="Zaremba-Niedzwiedzka K."/>
            <person name="Martijn J."/>
            <person name="Lind A.E."/>
            <person name="van Eijk R."/>
            <person name="Schleper C."/>
            <person name="Guy L."/>
            <person name="Ettema T.J."/>
        </authorList>
    </citation>
    <scope>NUCLEOTIDE SEQUENCE</scope>
</reference>
<dbReference type="EMBL" id="LAZR01002654">
    <property type="protein sequence ID" value="KKN27249.1"/>
    <property type="molecule type" value="Genomic_DNA"/>
</dbReference>
<protein>
    <submittedName>
        <fullName evidence="1">Uncharacterized protein</fullName>
    </submittedName>
</protein>
<sequence>MDSNIHIDYVPNKNLYLVIRDDEGRVRLNQKIGVFVPWKDKDIAKYQFYFEYMGGDRYVCTIPVEVPTLAIPKPQQFKPPRIQIFIQKGRDPDEYDELLTSTTMLKVRDYPSKHKGFIPVPQIS</sequence>
<comment type="caution">
    <text evidence="1">The sequence shown here is derived from an EMBL/GenBank/DDBJ whole genome shotgun (WGS) entry which is preliminary data.</text>
</comment>
<evidence type="ECO:0000313" key="1">
    <source>
        <dbReference type="EMBL" id="KKN27249.1"/>
    </source>
</evidence>
<organism evidence="1">
    <name type="scientific">marine sediment metagenome</name>
    <dbReference type="NCBI Taxonomy" id="412755"/>
    <lineage>
        <taxon>unclassified sequences</taxon>
        <taxon>metagenomes</taxon>
        <taxon>ecological metagenomes</taxon>
    </lineage>
</organism>
<dbReference type="AlphaFoldDB" id="A0A0F9PAU7"/>
<proteinExistence type="predicted"/>
<gene>
    <name evidence="1" type="ORF">LCGC14_0866580</name>
</gene>